<feature type="transmembrane region" description="Helical" evidence="4">
    <location>
        <begin position="21"/>
        <end position="42"/>
    </location>
</feature>
<evidence type="ECO:0000256" key="4">
    <source>
        <dbReference type="SAM" id="Phobius"/>
    </source>
</evidence>
<dbReference type="PANTHER" id="PTHR16026">
    <property type="entry name" value="CARTILAGE ACIDIC PROTEIN 1"/>
    <property type="match status" value="1"/>
</dbReference>
<evidence type="ECO:0000256" key="1">
    <source>
        <dbReference type="ARBA" id="ARBA00022729"/>
    </source>
</evidence>
<dbReference type="Proteomes" id="UP000318081">
    <property type="component" value="Chromosome"/>
</dbReference>
<evidence type="ECO:0000313" key="7">
    <source>
        <dbReference type="Proteomes" id="UP000318081"/>
    </source>
</evidence>
<feature type="region of interest" description="Disordered" evidence="3">
    <location>
        <begin position="51"/>
        <end position="75"/>
    </location>
</feature>
<dbReference type="PANTHER" id="PTHR16026:SF0">
    <property type="entry name" value="CARTILAGE ACIDIC PROTEIN 1"/>
    <property type="match status" value="1"/>
</dbReference>
<keyword evidence="2" id="KW-0802">TPR repeat</keyword>
<dbReference type="PROSITE" id="PS50005">
    <property type="entry name" value="TPR"/>
    <property type="match status" value="1"/>
</dbReference>
<proteinExistence type="predicted"/>
<dbReference type="Gene3D" id="1.25.40.10">
    <property type="entry name" value="Tetratricopeptide repeat domain"/>
    <property type="match status" value="2"/>
</dbReference>
<dbReference type="InterPro" id="IPR013517">
    <property type="entry name" value="FG-GAP"/>
</dbReference>
<dbReference type="SUPFAM" id="SSF48452">
    <property type="entry name" value="TPR-like"/>
    <property type="match status" value="1"/>
</dbReference>
<feature type="repeat" description="TPR" evidence="2">
    <location>
        <begin position="312"/>
        <end position="345"/>
    </location>
</feature>
<dbReference type="InterPro" id="IPR028994">
    <property type="entry name" value="Integrin_alpha_N"/>
</dbReference>
<dbReference type="EMBL" id="CP036432">
    <property type="protein sequence ID" value="QDV81730.1"/>
    <property type="molecule type" value="Genomic_DNA"/>
</dbReference>
<evidence type="ECO:0000259" key="5">
    <source>
        <dbReference type="Pfam" id="PF07593"/>
    </source>
</evidence>
<dbReference type="InterPro" id="IPR019734">
    <property type="entry name" value="TPR_rpt"/>
</dbReference>
<evidence type="ECO:0000256" key="3">
    <source>
        <dbReference type="SAM" id="MobiDB-lite"/>
    </source>
</evidence>
<name>A0ABX5XL88_9BACT</name>
<keyword evidence="1" id="KW-0732">Signal</keyword>
<dbReference type="InterPro" id="IPR027039">
    <property type="entry name" value="Crtac1"/>
</dbReference>
<keyword evidence="4" id="KW-1133">Transmembrane helix</keyword>
<dbReference type="Pfam" id="PF13517">
    <property type="entry name" value="FG-GAP_3"/>
    <property type="match status" value="1"/>
</dbReference>
<dbReference type="SUPFAM" id="SSF69318">
    <property type="entry name" value="Integrin alpha N-terminal domain"/>
    <property type="match status" value="1"/>
</dbReference>
<feature type="domain" description="ASPIC/UnbV" evidence="5">
    <location>
        <begin position="938"/>
        <end position="997"/>
    </location>
</feature>
<dbReference type="Gene3D" id="2.130.10.130">
    <property type="entry name" value="Integrin alpha, N-terminal"/>
    <property type="match status" value="2"/>
</dbReference>
<accession>A0ABX5XL88</accession>
<evidence type="ECO:0000313" key="6">
    <source>
        <dbReference type="EMBL" id="QDV81730.1"/>
    </source>
</evidence>
<dbReference type="InterPro" id="IPR011990">
    <property type="entry name" value="TPR-like_helical_dom_sf"/>
</dbReference>
<keyword evidence="4" id="KW-0812">Transmembrane</keyword>
<sequence>MFRLGWRCSAGCPTRYRRSRYIRLTPNVGVRLLVLLGILFWMPGCGKPEASPIDASAAPRSSQTGQADEADGQDQTQQDYFARAANALARGDIADAEASIRKHLLLHPDDARAIELAGDVASRQGDREVAIERYQASLSSDESPNEALLDKLTHALVSAGRPFDAIDALKTFVDRFPNRPQPRFDLVGLATMVGQTPAALPSLQWLAQHGQGDPESLQVLADPARVEPDGEMCQSMLQRSGDDLRPQYCLARLDAMKSNWQSVADRLRPVLERHADFAPAQALYGRALMELNQYDSILDWQQQLPAGIETLPEYWLVAGEWAERERQHEQAARAYWQAIRLSPHALPSALNGLFQNLTLIGRSEDADVVADRITKLAALRDALKTHLERSGRSQRAAMQVADGMLALGRVWEAEGWARLATTLPEERLPDLRDRYLAIRSELTATTPWVLPERELDRQIDLSDLPTIAWKLTQPRSSAAEVSFQRPLMFEDQAEQRGLIHTCEIAPEAIQEGHWIYQSVGGGVGVIDFDLDGWPDVAAAMLDGKPLASDSSSNRLFRNQGTGFVSVERHAGYHDTGFSQGITVGDFNDDGFPDIFDSNYGQNRLFRNNGDGTFDEIAIAAGLTDQSWTTSAVIADLDADGIADVFATNYCAGRGPLERPCRNADGFSTCPPLLFEAERDRVWKGRGDGSFSDVSDQWIQTQTPGRGLGLVVGQFDERRGLDVYVANDMTANHLWSPERTDGRFQMVDLAATRGVGFSGDATSQASMGIAAADPDGDGDIDFFLTHFADDHNTYYEQVSPGFWADRSFQVGLGQPSMKLLGFGTEWVDFDNNGSLELMVTNGHVDDVHRTDVQYKMPPQTFRRLPSGRWEELSLDGMGGYFSQPHLGRALATIDVDRDGRTDVAITHLYEPVSLLVNRTENAGQSIGLILKSTRTQRDAIGTVVTATVGTRALTQQLTAGDGYMCTNQRRISVALGEQDSAENVTIQWPSGTIQSFGVLKGGYDYVLVEGAEDAFQLQGHR</sequence>
<gene>
    <name evidence="6" type="ORF">TBK1r_06500</name>
</gene>
<dbReference type="Pfam" id="PF07593">
    <property type="entry name" value="UnbV_ASPIC"/>
    <property type="match status" value="1"/>
</dbReference>
<keyword evidence="4" id="KW-0472">Membrane</keyword>
<reference evidence="6 7" key="1">
    <citation type="submission" date="2019-02" db="EMBL/GenBank/DDBJ databases">
        <title>Deep-cultivation of Planctomycetes and their phenomic and genomic characterization uncovers novel biology.</title>
        <authorList>
            <person name="Wiegand S."/>
            <person name="Jogler M."/>
            <person name="Boedeker C."/>
            <person name="Pinto D."/>
            <person name="Vollmers J."/>
            <person name="Rivas-Marin E."/>
            <person name="Kohn T."/>
            <person name="Peeters S.H."/>
            <person name="Heuer A."/>
            <person name="Rast P."/>
            <person name="Oberbeckmann S."/>
            <person name="Bunk B."/>
            <person name="Jeske O."/>
            <person name="Meyerdierks A."/>
            <person name="Storesund J.E."/>
            <person name="Kallscheuer N."/>
            <person name="Luecker S."/>
            <person name="Lage O.M."/>
            <person name="Pohl T."/>
            <person name="Merkel B.J."/>
            <person name="Hornburger P."/>
            <person name="Mueller R.-W."/>
            <person name="Bruemmer F."/>
            <person name="Labrenz M."/>
            <person name="Spormann A.M."/>
            <person name="Op den Camp H."/>
            <person name="Overmann J."/>
            <person name="Amann R."/>
            <person name="Jetten M.S.M."/>
            <person name="Mascher T."/>
            <person name="Medema M.H."/>
            <person name="Devos D.P."/>
            <person name="Kaster A.-K."/>
            <person name="Ovreas L."/>
            <person name="Rohde M."/>
            <person name="Galperin M.Y."/>
            <person name="Jogler C."/>
        </authorList>
    </citation>
    <scope>NUCLEOTIDE SEQUENCE [LARGE SCALE GENOMIC DNA]</scope>
    <source>
        <strain evidence="6 7">TBK1r</strain>
    </source>
</reference>
<keyword evidence="7" id="KW-1185">Reference proteome</keyword>
<dbReference type="InterPro" id="IPR011519">
    <property type="entry name" value="UnbV_ASPIC"/>
</dbReference>
<evidence type="ECO:0000256" key="2">
    <source>
        <dbReference type="PROSITE-ProRule" id="PRU00339"/>
    </source>
</evidence>
<protein>
    <submittedName>
        <fullName evidence="6">Tetratricopeptide repeat protein</fullName>
    </submittedName>
</protein>
<organism evidence="6 7">
    <name type="scientific">Stieleria magnilauensis</name>
    <dbReference type="NCBI Taxonomy" id="2527963"/>
    <lineage>
        <taxon>Bacteria</taxon>
        <taxon>Pseudomonadati</taxon>
        <taxon>Planctomycetota</taxon>
        <taxon>Planctomycetia</taxon>
        <taxon>Pirellulales</taxon>
        <taxon>Pirellulaceae</taxon>
        <taxon>Stieleria</taxon>
    </lineage>
</organism>